<comment type="subcellular location">
    <subcellularLocation>
        <location evidence="6">Cytoplasm</location>
    </subcellularLocation>
</comment>
<keyword evidence="4 6" id="KW-0949">S-adenosyl-L-methionine</keyword>
<evidence type="ECO:0000256" key="6">
    <source>
        <dbReference type="HAMAP-Rule" id="MF_00658"/>
    </source>
</evidence>
<dbReference type="RefSeq" id="WP_120190391.1">
    <property type="nucleotide sequence ID" value="NZ_MCHY01000009.1"/>
</dbReference>
<dbReference type="NCBIfam" id="NF000985">
    <property type="entry name" value="PRK00103.1-3"/>
    <property type="match status" value="1"/>
</dbReference>
<comment type="catalytic activity">
    <reaction evidence="6">
        <text>pseudouridine(1915) in 23S rRNA + S-adenosyl-L-methionine = N(3)-methylpseudouridine(1915) in 23S rRNA + S-adenosyl-L-homocysteine + H(+)</text>
        <dbReference type="Rhea" id="RHEA:42752"/>
        <dbReference type="Rhea" id="RHEA-COMP:10221"/>
        <dbReference type="Rhea" id="RHEA-COMP:10222"/>
        <dbReference type="ChEBI" id="CHEBI:15378"/>
        <dbReference type="ChEBI" id="CHEBI:57856"/>
        <dbReference type="ChEBI" id="CHEBI:59789"/>
        <dbReference type="ChEBI" id="CHEBI:65314"/>
        <dbReference type="ChEBI" id="CHEBI:74486"/>
        <dbReference type="EC" id="2.1.1.177"/>
    </reaction>
</comment>
<name>A0A419SGI1_9BACL</name>
<dbReference type="EMBL" id="MCHY01000009">
    <property type="protein sequence ID" value="RKD22901.1"/>
    <property type="molecule type" value="Genomic_DNA"/>
</dbReference>
<evidence type="ECO:0000313" key="8">
    <source>
        <dbReference type="Proteomes" id="UP000284219"/>
    </source>
</evidence>
<dbReference type="InterPro" id="IPR003742">
    <property type="entry name" value="RlmH-like"/>
</dbReference>
<keyword evidence="2 6" id="KW-0489">Methyltransferase</keyword>
<evidence type="ECO:0000313" key="7">
    <source>
        <dbReference type="EMBL" id="RKD22901.1"/>
    </source>
</evidence>
<dbReference type="NCBIfam" id="NF000986">
    <property type="entry name" value="PRK00103.1-4"/>
    <property type="match status" value="1"/>
</dbReference>
<dbReference type="EC" id="2.1.1.177" evidence="6"/>
<dbReference type="NCBIfam" id="TIGR00246">
    <property type="entry name" value="tRNA_RlmH_YbeA"/>
    <property type="match status" value="1"/>
</dbReference>
<reference evidence="7 8" key="1">
    <citation type="submission" date="2016-08" db="EMBL/GenBank/DDBJ databases">
        <title>Novel Firmicute Genomes.</title>
        <authorList>
            <person name="Poppleton D.I."/>
            <person name="Gribaldo S."/>
        </authorList>
    </citation>
    <scope>NUCLEOTIDE SEQUENCE [LARGE SCALE GENOMIC DNA]</scope>
    <source>
        <strain evidence="7 8">RAOx-1</strain>
    </source>
</reference>
<dbReference type="InterPro" id="IPR029028">
    <property type="entry name" value="Alpha/beta_knot_MTases"/>
</dbReference>
<dbReference type="PANTHER" id="PTHR33603">
    <property type="entry name" value="METHYLTRANSFERASE"/>
    <property type="match status" value="1"/>
</dbReference>
<keyword evidence="1 6" id="KW-0698">rRNA processing</keyword>
<dbReference type="SUPFAM" id="SSF75217">
    <property type="entry name" value="alpha/beta knot"/>
    <property type="match status" value="1"/>
</dbReference>
<keyword evidence="3 6" id="KW-0808">Transferase</keyword>
<keyword evidence="8" id="KW-1185">Reference proteome</keyword>
<protein>
    <recommendedName>
        <fullName evidence="6">Ribosomal RNA large subunit methyltransferase H</fullName>
        <ecNumber evidence="6">2.1.1.177</ecNumber>
    </recommendedName>
    <alternativeName>
        <fullName evidence="6">23S rRNA (pseudouridine1915-N3)-methyltransferase</fullName>
    </alternativeName>
    <alternativeName>
        <fullName evidence="6">23S rRNA m3Psi1915 methyltransferase</fullName>
    </alternativeName>
    <alternativeName>
        <fullName evidence="6">rRNA (pseudouridine-N3-)-methyltransferase RlmH</fullName>
    </alternativeName>
</protein>
<gene>
    <name evidence="6" type="primary">rlmH</name>
    <name evidence="7" type="ORF">BEP19_11740</name>
</gene>
<dbReference type="Proteomes" id="UP000284219">
    <property type="component" value="Unassembled WGS sequence"/>
</dbReference>
<evidence type="ECO:0000256" key="5">
    <source>
        <dbReference type="ARBA" id="ARBA00038303"/>
    </source>
</evidence>
<comment type="function">
    <text evidence="6">Specifically methylates the pseudouridine at position 1915 (m3Psi1915) in 23S rRNA.</text>
</comment>
<evidence type="ECO:0000256" key="4">
    <source>
        <dbReference type="ARBA" id="ARBA00022691"/>
    </source>
</evidence>
<feature type="binding site" evidence="6">
    <location>
        <position position="108"/>
    </location>
    <ligand>
        <name>S-adenosyl-L-methionine</name>
        <dbReference type="ChEBI" id="CHEBI:59789"/>
    </ligand>
</feature>
<comment type="similarity">
    <text evidence="5 6">Belongs to the RNA methyltransferase RlmH family.</text>
</comment>
<proteinExistence type="inferred from homology"/>
<dbReference type="InterPro" id="IPR029026">
    <property type="entry name" value="tRNA_m1G_MTases_N"/>
</dbReference>
<comment type="subunit">
    <text evidence="6">Homodimer.</text>
</comment>
<sequence>MNISIISVGKLKEKYLKMGIEEYRKRLTPYAKIRLLEVNDEKAPENLSEAEMRQVKEREGQRILAQIKPETYVIALAIEGEKWSSEKLASQLDAYGTYGRSSVAFVIGGSLGLSSAVLQRANQQISFSNMTFPHQLVRLILLEQIYRGFKINRNEPYHK</sequence>
<evidence type="ECO:0000256" key="3">
    <source>
        <dbReference type="ARBA" id="ARBA00022679"/>
    </source>
</evidence>
<dbReference type="PANTHER" id="PTHR33603:SF1">
    <property type="entry name" value="RIBOSOMAL RNA LARGE SUBUNIT METHYLTRANSFERASE H"/>
    <property type="match status" value="1"/>
</dbReference>
<feature type="binding site" evidence="6">
    <location>
        <begin position="127"/>
        <end position="132"/>
    </location>
    <ligand>
        <name>S-adenosyl-L-methionine</name>
        <dbReference type="ChEBI" id="CHEBI:59789"/>
    </ligand>
</feature>
<dbReference type="Pfam" id="PF02590">
    <property type="entry name" value="SPOUT_MTase"/>
    <property type="match status" value="1"/>
</dbReference>
<dbReference type="PIRSF" id="PIRSF004505">
    <property type="entry name" value="MT_bac"/>
    <property type="match status" value="1"/>
</dbReference>
<dbReference type="HAMAP" id="MF_00658">
    <property type="entry name" value="23SrRNA_methyltr_H"/>
    <property type="match status" value="1"/>
</dbReference>
<dbReference type="GO" id="GO:0005737">
    <property type="term" value="C:cytoplasm"/>
    <property type="evidence" value="ECO:0007669"/>
    <property type="project" value="UniProtKB-SubCell"/>
</dbReference>
<dbReference type="GO" id="GO:0070038">
    <property type="term" value="F:rRNA (pseudouridine-N3-)-methyltransferase activity"/>
    <property type="evidence" value="ECO:0007669"/>
    <property type="project" value="UniProtKB-UniRule"/>
</dbReference>
<feature type="binding site" evidence="6">
    <location>
        <position position="76"/>
    </location>
    <ligand>
        <name>S-adenosyl-L-methionine</name>
        <dbReference type="ChEBI" id="CHEBI:59789"/>
    </ligand>
</feature>
<organism evidence="7 8">
    <name type="scientific">Ammoniphilus oxalaticus</name>
    <dbReference type="NCBI Taxonomy" id="66863"/>
    <lineage>
        <taxon>Bacteria</taxon>
        <taxon>Bacillati</taxon>
        <taxon>Bacillota</taxon>
        <taxon>Bacilli</taxon>
        <taxon>Bacillales</taxon>
        <taxon>Paenibacillaceae</taxon>
        <taxon>Aneurinibacillus group</taxon>
        <taxon>Ammoniphilus</taxon>
    </lineage>
</organism>
<dbReference type="Gene3D" id="3.40.1280.10">
    <property type="match status" value="1"/>
</dbReference>
<evidence type="ECO:0000256" key="1">
    <source>
        <dbReference type="ARBA" id="ARBA00022552"/>
    </source>
</evidence>
<dbReference type="OrthoDB" id="9806643at2"/>
<dbReference type="CDD" id="cd18081">
    <property type="entry name" value="RlmH-like"/>
    <property type="match status" value="1"/>
</dbReference>
<keyword evidence="6" id="KW-0963">Cytoplasm</keyword>
<accession>A0A419SGI1</accession>
<evidence type="ECO:0000256" key="2">
    <source>
        <dbReference type="ARBA" id="ARBA00022603"/>
    </source>
</evidence>
<comment type="caution">
    <text evidence="7">The sequence shown here is derived from an EMBL/GenBank/DDBJ whole genome shotgun (WGS) entry which is preliminary data.</text>
</comment>
<dbReference type="AlphaFoldDB" id="A0A419SGI1"/>